<dbReference type="AlphaFoldDB" id="A0A401GX03"/>
<protein>
    <submittedName>
        <fullName evidence="1">Uncharacterized protein</fullName>
    </submittedName>
</protein>
<comment type="caution">
    <text evidence="1">The sequence shown here is derived from an EMBL/GenBank/DDBJ whole genome shotgun (WGS) entry which is preliminary data.</text>
</comment>
<organism evidence="1 2">
    <name type="scientific">Sparassis crispa</name>
    <dbReference type="NCBI Taxonomy" id="139825"/>
    <lineage>
        <taxon>Eukaryota</taxon>
        <taxon>Fungi</taxon>
        <taxon>Dikarya</taxon>
        <taxon>Basidiomycota</taxon>
        <taxon>Agaricomycotina</taxon>
        <taxon>Agaricomycetes</taxon>
        <taxon>Polyporales</taxon>
        <taxon>Sparassidaceae</taxon>
        <taxon>Sparassis</taxon>
    </lineage>
</organism>
<dbReference type="InParanoid" id="A0A401GX03"/>
<name>A0A401GX03_9APHY</name>
<proteinExistence type="predicted"/>
<reference evidence="1 2" key="1">
    <citation type="journal article" date="2018" name="Sci. Rep.">
        <title>Genome sequence of the cauliflower mushroom Sparassis crispa (Hanabiratake) and its association with beneficial usage.</title>
        <authorList>
            <person name="Kiyama R."/>
            <person name="Furutani Y."/>
            <person name="Kawaguchi K."/>
            <person name="Nakanishi T."/>
        </authorList>
    </citation>
    <scope>NUCLEOTIDE SEQUENCE [LARGE SCALE GENOMIC DNA]</scope>
</reference>
<dbReference type="GeneID" id="38783211"/>
<dbReference type="EMBL" id="BFAD01000009">
    <property type="protein sequence ID" value="GBE86294.1"/>
    <property type="molecule type" value="Genomic_DNA"/>
</dbReference>
<keyword evidence="2" id="KW-1185">Reference proteome</keyword>
<evidence type="ECO:0000313" key="1">
    <source>
        <dbReference type="EMBL" id="GBE86294.1"/>
    </source>
</evidence>
<sequence>MFDNIVDELQALSASQLEEGNTESSTQVYIWLCKIAQPFLRSRFLKQLCDDMTFSHWERRMRAYRLKRCLDQVCQYVGDITLLMQQANRMFPDGKTPCRWIKDSFVGSGEGKSSISNDYLEVLRHGFQLESTLSDATVRALAEWFPDMHSN</sequence>
<dbReference type="Proteomes" id="UP000287166">
    <property type="component" value="Unassembled WGS sequence"/>
</dbReference>
<gene>
    <name evidence="1" type="ORF">SCP_0901730</name>
</gene>
<accession>A0A401GX03</accession>
<evidence type="ECO:0000313" key="2">
    <source>
        <dbReference type="Proteomes" id="UP000287166"/>
    </source>
</evidence>
<dbReference type="RefSeq" id="XP_027617207.1">
    <property type="nucleotide sequence ID" value="XM_027761406.1"/>
</dbReference>